<feature type="binding site" description="axial binding residue" evidence="16">
    <location>
        <position position="139"/>
    </location>
    <ligand>
        <name>heme c</name>
        <dbReference type="ChEBI" id="CHEBI:61717"/>
        <label>2</label>
    </ligand>
    <ligandPart>
        <name>Fe</name>
        <dbReference type="ChEBI" id="CHEBI:18248"/>
    </ligandPart>
</feature>
<evidence type="ECO:0000256" key="2">
    <source>
        <dbReference type="ARBA" id="ARBA00004418"/>
    </source>
</evidence>
<dbReference type="GO" id="GO:0046872">
    <property type="term" value="F:metal ion binding"/>
    <property type="evidence" value="ECO:0007669"/>
    <property type="project" value="UniProtKB-KW"/>
</dbReference>
<evidence type="ECO:0000256" key="10">
    <source>
        <dbReference type="ARBA" id="ARBA00022764"/>
    </source>
</evidence>
<comment type="similarity">
    <text evidence="3 14">Belongs to the NapB family.</text>
</comment>
<dbReference type="AlphaFoldDB" id="A0A1E3VGY3"/>
<evidence type="ECO:0000256" key="8">
    <source>
        <dbReference type="ARBA" id="ARBA00022723"/>
    </source>
</evidence>
<dbReference type="PANTHER" id="PTHR38604">
    <property type="entry name" value="PERIPLASMIC NITRATE REDUCTASE, ELECTRON TRANSFER SUBUNIT"/>
    <property type="match status" value="1"/>
</dbReference>
<keyword evidence="11 14" id="KW-0249">Electron transport</keyword>
<comment type="caution">
    <text evidence="17">The sequence shown here is derived from an EMBL/GenBank/DDBJ whole genome shotgun (WGS) entry which is preliminary data.</text>
</comment>
<evidence type="ECO:0000256" key="14">
    <source>
        <dbReference type="PIRNR" id="PIRNR006105"/>
    </source>
</evidence>
<feature type="binding site" description="axial binding residue" evidence="16">
    <location>
        <position position="99"/>
    </location>
    <ligand>
        <name>heme c</name>
        <dbReference type="ChEBI" id="CHEBI:61717"/>
        <label>1</label>
    </ligand>
    <ligandPart>
        <name>Fe</name>
        <dbReference type="ChEBI" id="CHEBI:18248"/>
    </ligandPart>
</feature>
<dbReference type="OrthoDB" id="13290at2"/>
<evidence type="ECO:0000256" key="9">
    <source>
        <dbReference type="ARBA" id="ARBA00022729"/>
    </source>
</evidence>
<dbReference type="EMBL" id="LYBW01000038">
    <property type="protein sequence ID" value="ODR92850.1"/>
    <property type="molecule type" value="Genomic_DNA"/>
</dbReference>
<evidence type="ECO:0000256" key="15">
    <source>
        <dbReference type="PIRSR" id="PIRSR006105-1"/>
    </source>
</evidence>
<gene>
    <name evidence="17" type="ORF">A8M32_02790</name>
</gene>
<accession>A0A1E3VGY3</accession>
<evidence type="ECO:0000256" key="4">
    <source>
        <dbReference type="ARBA" id="ARBA00011752"/>
    </source>
</evidence>
<evidence type="ECO:0000256" key="3">
    <source>
        <dbReference type="ARBA" id="ARBA00007368"/>
    </source>
</evidence>
<dbReference type="PIRSF" id="PIRSF006105">
    <property type="entry name" value="NapB"/>
    <property type="match status" value="1"/>
</dbReference>
<keyword evidence="12 16" id="KW-0408">Iron</keyword>
<evidence type="ECO:0000256" key="7">
    <source>
        <dbReference type="ARBA" id="ARBA00022617"/>
    </source>
</evidence>
<sequence length="167" mass="18401">MRGQDPTRRLIRRPEIVAVLAGLALFAATTAVGQVVEKMVPELQGPTPPIATGTAAPLPKWVVDDKRKMRAYPDQPPVIPHSIEGYQLSVNTNRCLSCHKREFTQDSGAPMISVTHYMTREGQMLADVSPRRYFCTACHVPQADVQPLVGNTFRDMSEMGIKKAGSE</sequence>
<comment type="subunit">
    <text evidence="4 14">Component of the periplasmic nitrate reductase NapAB complex composed of NapA and NapB.</text>
</comment>
<proteinExistence type="inferred from homology"/>
<dbReference type="Gene3D" id="1.10.1130.10">
    <property type="entry name" value="Flavocytochrome C3, Chain A"/>
    <property type="match status" value="1"/>
</dbReference>
<organism evidence="17 18">
    <name type="scientific">Sinorhizobium alkalisoli</name>
    <dbReference type="NCBI Taxonomy" id="1752398"/>
    <lineage>
        <taxon>Bacteria</taxon>
        <taxon>Pseudomonadati</taxon>
        <taxon>Pseudomonadota</taxon>
        <taxon>Alphaproteobacteria</taxon>
        <taxon>Hyphomicrobiales</taxon>
        <taxon>Rhizobiaceae</taxon>
        <taxon>Sinorhizobium/Ensifer group</taxon>
        <taxon>Sinorhizobium</taxon>
    </lineage>
</organism>
<evidence type="ECO:0000256" key="16">
    <source>
        <dbReference type="PIRSR" id="PIRSR006105-2"/>
    </source>
</evidence>
<evidence type="ECO:0000256" key="1">
    <source>
        <dbReference type="ARBA" id="ARBA00002599"/>
    </source>
</evidence>
<evidence type="ECO:0000313" key="18">
    <source>
        <dbReference type="Proteomes" id="UP000094342"/>
    </source>
</evidence>
<feature type="binding site" description="axial binding residue" evidence="16">
    <location>
        <position position="116"/>
    </location>
    <ligand>
        <name>heme c</name>
        <dbReference type="ChEBI" id="CHEBI:61717"/>
        <label>2</label>
    </ligand>
    <ligandPart>
        <name>Fe</name>
        <dbReference type="ChEBI" id="CHEBI:18248"/>
    </ligandPart>
</feature>
<evidence type="ECO:0000256" key="12">
    <source>
        <dbReference type="ARBA" id="ARBA00023004"/>
    </source>
</evidence>
<dbReference type="PANTHER" id="PTHR38604:SF1">
    <property type="entry name" value="PERIPLASMIC NITRATE REDUCTASE, ELECTRON TRANSFER SUBUNIT"/>
    <property type="match status" value="1"/>
</dbReference>
<feature type="binding site" description="covalent" evidence="15">
    <location>
        <position position="135"/>
    </location>
    <ligand>
        <name>heme c</name>
        <dbReference type="ChEBI" id="CHEBI:61717"/>
        <label>2</label>
    </ligand>
</feature>
<keyword evidence="6 14" id="KW-0813">Transport</keyword>
<keyword evidence="8 16" id="KW-0479">Metal-binding</keyword>
<keyword evidence="7 15" id="KW-0349">Heme</keyword>
<dbReference type="GO" id="GO:0042597">
    <property type="term" value="C:periplasmic space"/>
    <property type="evidence" value="ECO:0007669"/>
    <property type="project" value="UniProtKB-SubCell"/>
</dbReference>
<comment type="subcellular location">
    <subcellularLocation>
        <location evidence="2 14">Periplasm</location>
    </subcellularLocation>
</comment>
<evidence type="ECO:0000256" key="5">
    <source>
        <dbReference type="ARBA" id="ARBA00013773"/>
    </source>
</evidence>
<feature type="binding site" description="covalent" evidence="15">
    <location>
        <position position="98"/>
    </location>
    <ligand>
        <name>heme c</name>
        <dbReference type="ChEBI" id="CHEBI:61717"/>
        <label>1</label>
    </ligand>
</feature>
<dbReference type="GO" id="GO:0009061">
    <property type="term" value="P:anaerobic respiration"/>
    <property type="evidence" value="ECO:0007669"/>
    <property type="project" value="InterPro"/>
</dbReference>
<dbReference type="STRING" id="1752398.A8M32_02790"/>
<dbReference type="RefSeq" id="WP_069456891.1">
    <property type="nucleotide sequence ID" value="NZ_LYBW01000038.1"/>
</dbReference>
<dbReference type="Proteomes" id="UP000094342">
    <property type="component" value="Unassembled WGS sequence"/>
</dbReference>
<dbReference type="InterPro" id="IPR005591">
    <property type="entry name" value="NapB"/>
</dbReference>
<name>A0A1E3VGY3_9HYPH</name>
<reference evidence="18" key="1">
    <citation type="submission" date="2016-05" db="EMBL/GenBank/DDBJ databases">
        <authorList>
            <person name="Li Y."/>
        </authorList>
    </citation>
    <scope>NUCLEOTIDE SEQUENCE [LARGE SCALE GENOMIC DNA]</scope>
    <source>
        <strain evidence="18">YIC4027</strain>
    </source>
</reference>
<feature type="binding site" description="covalent" evidence="15">
    <location>
        <position position="95"/>
    </location>
    <ligand>
        <name>heme c</name>
        <dbReference type="ChEBI" id="CHEBI:61717"/>
        <label>1</label>
    </ligand>
</feature>
<evidence type="ECO:0000313" key="17">
    <source>
        <dbReference type="EMBL" id="ODR92850.1"/>
    </source>
</evidence>
<evidence type="ECO:0000256" key="11">
    <source>
        <dbReference type="ARBA" id="ARBA00022982"/>
    </source>
</evidence>
<keyword evidence="9" id="KW-0732">Signal</keyword>
<evidence type="ECO:0000256" key="6">
    <source>
        <dbReference type="ARBA" id="ARBA00022448"/>
    </source>
</evidence>
<comment type="PTM">
    <text evidence="15">Binds 2 heme C groups per subunit.</text>
</comment>
<dbReference type="Pfam" id="PF03892">
    <property type="entry name" value="NapB"/>
    <property type="match status" value="1"/>
</dbReference>
<keyword evidence="10 14" id="KW-0574">Periplasm</keyword>
<feature type="binding site" description="axial binding residue" evidence="16">
    <location>
        <position position="81"/>
    </location>
    <ligand>
        <name>heme c</name>
        <dbReference type="ChEBI" id="CHEBI:61717"/>
        <label>1</label>
    </ligand>
    <ligandPart>
        <name>Fe</name>
        <dbReference type="ChEBI" id="CHEBI:18248"/>
    </ligandPart>
</feature>
<evidence type="ECO:0000256" key="13">
    <source>
        <dbReference type="ARBA" id="ARBA00031832"/>
    </source>
</evidence>
<comment type="function">
    <text evidence="1">Electron transfer subunit of the periplasmic nitrate reductase complex NapAB. Receives electrons from the membrane-anchored tetraheme c-type NapC protein and transfers these to NapA subunit, thus allowing electron flow between membrane and periplasm. Essential for periplasmic nitrate reduction with nitrate as the terminal electron acceptor.</text>
</comment>
<dbReference type="SUPFAM" id="SSF48695">
    <property type="entry name" value="Multiheme cytochromes"/>
    <property type="match status" value="1"/>
</dbReference>
<keyword evidence="18" id="KW-1185">Reference proteome</keyword>
<dbReference type="InterPro" id="IPR036280">
    <property type="entry name" value="Multihaem_cyt_sf"/>
</dbReference>
<feature type="binding site" description="covalent" evidence="15">
    <location>
        <position position="138"/>
    </location>
    <ligand>
        <name>heme c</name>
        <dbReference type="ChEBI" id="CHEBI:61717"/>
        <label>2</label>
    </ligand>
</feature>
<dbReference type="FunFam" id="1.10.1130.10:FF:000001">
    <property type="entry name" value="Periplasmic nitrate reductase, electron transfer subunit"/>
    <property type="match status" value="1"/>
</dbReference>
<protein>
    <recommendedName>
        <fullName evidence="5 14">Periplasmic nitrate reductase, electron transfer subunit</fullName>
    </recommendedName>
    <alternativeName>
        <fullName evidence="13 14">Diheme cytochrome c NapB</fullName>
    </alternativeName>
</protein>